<dbReference type="PROSITE" id="PS50994">
    <property type="entry name" value="INTEGRASE"/>
    <property type="match status" value="1"/>
</dbReference>
<dbReference type="GO" id="GO:0003676">
    <property type="term" value="F:nucleic acid binding"/>
    <property type="evidence" value="ECO:0007669"/>
    <property type="project" value="InterPro"/>
</dbReference>
<dbReference type="Gene3D" id="3.30.420.10">
    <property type="entry name" value="Ribonuclease H-like superfamily/Ribonuclease H"/>
    <property type="match status" value="1"/>
</dbReference>
<organism evidence="3 4">
    <name type="scientific">Mucuna pruriens</name>
    <name type="common">Velvet bean</name>
    <name type="synonym">Dolichos pruriens</name>
    <dbReference type="NCBI Taxonomy" id="157652"/>
    <lineage>
        <taxon>Eukaryota</taxon>
        <taxon>Viridiplantae</taxon>
        <taxon>Streptophyta</taxon>
        <taxon>Embryophyta</taxon>
        <taxon>Tracheophyta</taxon>
        <taxon>Spermatophyta</taxon>
        <taxon>Magnoliopsida</taxon>
        <taxon>eudicotyledons</taxon>
        <taxon>Gunneridae</taxon>
        <taxon>Pentapetalae</taxon>
        <taxon>rosids</taxon>
        <taxon>fabids</taxon>
        <taxon>Fabales</taxon>
        <taxon>Fabaceae</taxon>
        <taxon>Papilionoideae</taxon>
        <taxon>50 kb inversion clade</taxon>
        <taxon>NPAAA clade</taxon>
        <taxon>indigoferoid/millettioid clade</taxon>
        <taxon>Phaseoleae</taxon>
        <taxon>Mucuna</taxon>
    </lineage>
</organism>
<feature type="region of interest" description="Disordered" evidence="1">
    <location>
        <begin position="232"/>
        <end position="260"/>
    </location>
</feature>
<accession>A0A371F4T6</accession>
<keyword evidence="4" id="KW-1185">Reference proteome</keyword>
<dbReference type="EMBL" id="QJKJ01010567">
    <property type="protein sequence ID" value="RDX73318.1"/>
    <property type="molecule type" value="Genomic_DNA"/>
</dbReference>
<dbReference type="InterPro" id="IPR001584">
    <property type="entry name" value="Integrase_cat-core"/>
</dbReference>
<dbReference type="Proteomes" id="UP000257109">
    <property type="component" value="Unassembled WGS sequence"/>
</dbReference>
<proteinExistence type="predicted"/>
<protein>
    <recommendedName>
        <fullName evidence="2">Integrase catalytic domain-containing protein</fullName>
    </recommendedName>
</protein>
<feature type="non-terminal residue" evidence="3">
    <location>
        <position position="1"/>
    </location>
</feature>
<dbReference type="OrthoDB" id="1935586at2759"/>
<sequence>MLLEIIIGLPRSQSGKDCIFVIVDRFSKMAHFIACSKTNDATHVANLFFKEIVRLHGLPRTIVSDKYVRFLGHFWRTLWNKLGTKLLFSTVAHPQTDGKTKVVNRILAILIRAIIQKNLKHWKKCLPYVKFAYNRTIHSTSSYSPFEIVYGFNPLTPLDILTLPTNEHTNLDGKHKAEFVKDLHSKFEQTLKRGMNNIQSKQIKCVLKSPLNLEIEFGFICEKKGEEFDLRTNPFEEGGNNKDPTIKASNNLRDTRGPMTRSKTKMIKQFLSGLSLGIKEKYRAKRLFYILFDITKD</sequence>
<evidence type="ECO:0000256" key="1">
    <source>
        <dbReference type="SAM" id="MobiDB-lite"/>
    </source>
</evidence>
<feature type="domain" description="Integrase catalytic" evidence="2">
    <location>
        <begin position="1"/>
        <end position="153"/>
    </location>
</feature>
<evidence type="ECO:0000313" key="4">
    <source>
        <dbReference type="Proteomes" id="UP000257109"/>
    </source>
</evidence>
<dbReference type="PANTHER" id="PTHR35046">
    <property type="entry name" value="ZINC KNUCKLE (CCHC-TYPE) FAMILY PROTEIN"/>
    <property type="match status" value="1"/>
</dbReference>
<dbReference type="SUPFAM" id="SSF53098">
    <property type="entry name" value="Ribonuclease H-like"/>
    <property type="match status" value="1"/>
</dbReference>
<dbReference type="InterPro" id="IPR012337">
    <property type="entry name" value="RNaseH-like_sf"/>
</dbReference>
<dbReference type="AlphaFoldDB" id="A0A371F4T6"/>
<evidence type="ECO:0000259" key="2">
    <source>
        <dbReference type="PROSITE" id="PS50994"/>
    </source>
</evidence>
<dbReference type="InterPro" id="IPR036397">
    <property type="entry name" value="RNaseH_sf"/>
</dbReference>
<dbReference type="PANTHER" id="PTHR35046:SF9">
    <property type="entry name" value="RNA-DIRECTED DNA POLYMERASE"/>
    <property type="match status" value="1"/>
</dbReference>
<gene>
    <name evidence="3" type="ORF">CR513_47092</name>
</gene>
<name>A0A371F4T6_MUCPR</name>
<reference evidence="3" key="1">
    <citation type="submission" date="2018-05" db="EMBL/GenBank/DDBJ databases">
        <title>Draft genome of Mucuna pruriens seed.</title>
        <authorList>
            <person name="Nnadi N.E."/>
            <person name="Vos R."/>
            <person name="Hasami M.H."/>
            <person name="Devisetty U.K."/>
            <person name="Aguiy J.C."/>
        </authorList>
    </citation>
    <scope>NUCLEOTIDE SEQUENCE [LARGE SCALE GENOMIC DNA]</scope>
    <source>
        <strain evidence="3">JCA_2017</strain>
    </source>
</reference>
<dbReference type="GO" id="GO:0015074">
    <property type="term" value="P:DNA integration"/>
    <property type="evidence" value="ECO:0007669"/>
    <property type="project" value="InterPro"/>
</dbReference>
<evidence type="ECO:0000313" key="3">
    <source>
        <dbReference type="EMBL" id="RDX73318.1"/>
    </source>
</evidence>
<comment type="caution">
    <text evidence="3">The sequence shown here is derived from an EMBL/GenBank/DDBJ whole genome shotgun (WGS) entry which is preliminary data.</text>
</comment>